<name>A0ABY4QRG9_9MYCO</name>
<keyword evidence="3" id="KW-1185">Reference proteome</keyword>
<dbReference type="RefSeq" id="WP_249763512.1">
    <property type="nucleotide sequence ID" value="NZ_CAJUXY010000032.1"/>
</dbReference>
<protein>
    <submittedName>
        <fullName evidence="2">Conjugal transfer protein</fullName>
    </submittedName>
</protein>
<geneLocation type="plasmid" evidence="2 3">
    <name>unnamed</name>
</geneLocation>
<dbReference type="EMBL" id="CP097321">
    <property type="protein sequence ID" value="UQX13543.1"/>
    <property type="molecule type" value="Genomic_DNA"/>
</dbReference>
<evidence type="ECO:0000256" key="1">
    <source>
        <dbReference type="SAM" id="MobiDB-lite"/>
    </source>
</evidence>
<gene>
    <name evidence="2" type="ORF">M5I08_25455</name>
</gene>
<feature type="region of interest" description="Disordered" evidence="1">
    <location>
        <begin position="300"/>
        <end position="319"/>
    </location>
</feature>
<organism evidence="2 3">
    <name type="scientific">Candidatus Mycobacterium methanotrophicum</name>
    <dbReference type="NCBI Taxonomy" id="2943498"/>
    <lineage>
        <taxon>Bacteria</taxon>
        <taxon>Bacillati</taxon>
        <taxon>Actinomycetota</taxon>
        <taxon>Actinomycetes</taxon>
        <taxon>Mycobacteriales</taxon>
        <taxon>Mycobacteriaceae</taxon>
        <taxon>Mycobacterium</taxon>
    </lineage>
</organism>
<dbReference type="Proteomes" id="UP001056610">
    <property type="component" value="Plasmid unnamed"/>
</dbReference>
<sequence length="319" mass="33944">MSFRPSTGDRLRHAWTQHHPDRQTLSRAAVLACLALGAIGGVGQIATSCSSEDVVNARQLDSTLNRATSVGGFADAYVNVFLAGRSATALAAFTSAQIKPSPVPVSVIKTAPWSVTRQSSGFANVDYWSVVIGAFVKPISKAPELRFYQVPVVVVQGLPRASTAPAFINGPDIGYDADLNYPSQVSQDSDAYSTVTAFLGTWLKGTAQHPASGDISRYSVSPQIQPFDNAPFTNVTVDSIDAQSDIPADAKNGFTTKILVTAEGSVDNKANQTLTYPLVMVRQSDKWFISDIDLTPQLGGRITKPTATQPTTPTPTPTK</sequence>
<keyword evidence="2" id="KW-0614">Plasmid</keyword>
<dbReference type="InterPro" id="IPR024735">
    <property type="entry name" value="TcpC"/>
</dbReference>
<evidence type="ECO:0000313" key="3">
    <source>
        <dbReference type="Proteomes" id="UP001056610"/>
    </source>
</evidence>
<dbReference type="Pfam" id="PF12642">
    <property type="entry name" value="TpcC"/>
    <property type="match status" value="1"/>
</dbReference>
<evidence type="ECO:0000313" key="2">
    <source>
        <dbReference type="EMBL" id="UQX13543.1"/>
    </source>
</evidence>
<reference evidence="2" key="1">
    <citation type="submission" date="2022-05" db="EMBL/GenBank/DDBJ databases">
        <title>A methanotrophic Mycobacterium dominates a cave microbial ecosystem.</title>
        <authorList>
            <person name="Van Spanning R.J.M."/>
            <person name="Guan Q."/>
            <person name="Melkonian C."/>
            <person name="Gallant J."/>
            <person name="Polerecky L."/>
            <person name="Flot J.-F."/>
            <person name="Brandt B.W."/>
            <person name="Braster M."/>
            <person name="Iturbe Espinoza P."/>
            <person name="Aerts J."/>
            <person name="Meima-Franke M."/>
            <person name="Piersma S.R."/>
            <person name="Bunduc C."/>
            <person name="Ummels R."/>
            <person name="Pain A."/>
            <person name="Fleming E.J."/>
            <person name="van der Wel N."/>
            <person name="Gherman V.D."/>
            <person name="Sarbu S.M."/>
            <person name="Bodelier P.L.E."/>
            <person name="Bitter W."/>
        </authorList>
    </citation>
    <scope>NUCLEOTIDE SEQUENCE</scope>
    <source>
        <strain evidence="2">Sulfur Cave</strain>
        <plasmid evidence="2">unnamed</plasmid>
    </source>
</reference>
<proteinExistence type="predicted"/>
<accession>A0ABY4QRG9</accession>